<sequence>MERLKKACIPVFVFCVIASYLCAMVFSPLLSAGFDWEYLQRVWDRWQTLNAAMIALCASLVALWASQRQASLQKKLIEDQREREFVAARAFLSAALAELQDYLRDVYIAYSELYEELPVDGSFSDDNSYVPDVALPELPVSHRTVFRDCITHASPDIAKYLSHILSRVQVINSRVMGINESIMYKSRSKIVDDILSVAEIEATCNKLYSFARGDSPLIPSPIGDDDLIGMLHRATCFWEKQKMPSGAITEAIRILSNKIAE</sequence>
<proteinExistence type="predicted"/>
<evidence type="ECO:0000256" key="1">
    <source>
        <dbReference type="SAM" id="Phobius"/>
    </source>
</evidence>
<keyword evidence="3" id="KW-1185">Reference proteome</keyword>
<organism evidence="2 3">
    <name type="scientific">Spongiibacter thalassae</name>
    <dbReference type="NCBI Taxonomy" id="2721624"/>
    <lineage>
        <taxon>Bacteria</taxon>
        <taxon>Pseudomonadati</taxon>
        <taxon>Pseudomonadota</taxon>
        <taxon>Gammaproteobacteria</taxon>
        <taxon>Cellvibrionales</taxon>
        <taxon>Spongiibacteraceae</taxon>
        <taxon>Spongiibacter</taxon>
    </lineage>
</organism>
<accession>A0ABX1GFA0</accession>
<dbReference type="RefSeq" id="WP_168449428.1">
    <property type="nucleotide sequence ID" value="NZ_JAAWWK010000002.1"/>
</dbReference>
<dbReference type="Proteomes" id="UP000765845">
    <property type="component" value="Unassembled WGS sequence"/>
</dbReference>
<feature type="transmembrane region" description="Helical" evidence="1">
    <location>
        <begin position="46"/>
        <end position="65"/>
    </location>
</feature>
<dbReference type="EMBL" id="JAAWWK010000002">
    <property type="protein sequence ID" value="NKI16884.1"/>
    <property type="molecule type" value="Genomic_DNA"/>
</dbReference>
<feature type="transmembrane region" description="Helical" evidence="1">
    <location>
        <begin position="7"/>
        <end position="26"/>
    </location>
</feature>
<keyword evidence="1" id="KW-1133">Transmembrane helix</keyword>
<name>A0ABX1GFA0_9GAMM</name>
<gene>
    <name evidence="2" type="ORF">HCU74_05550</name>
</gene>
<keyword evidence="1" id="KW-0812">Transmembrane</keyword>
<reference evidence="2 3" key="1">
    <citation type="submission" date="2020-04" db="EMBL/GenBank/DDBJ databases">
        <authorList>
            <person name="Yoon J."/>
        </authorList>
    </citation>
    <scope>NUCLEOTIDE SEQUENCE [LARGE SCALE GENOMIC DNA]</scope>
    <source>
        <strain evidence="2 3">KMU-166</strain>
    </source>
</reference>
<protein>
    <submittedName>
        <fullName evidence="2">Uncharacterized protein</fullName>
    </submittedName>
</protein>
<keyword evidence="1" id="KW-0472">Membrane</keyword>
<evidence type="ECO:0000313" key="2">
    <source>
        <dbReference type="EMBL" id="NKI16884.1"/>
    </source>
</evidence>
<comment type="caution">
    <text evidence="2">The sequence shown here is derived from an EMBL/GenBank/DDBJ whole genome shotgun (WGS) entry which is preliminary data.</text>
</comment>
<evidence type="ECO:0000313" key="3">
    <source>
        <dbReference type="Proteomes" id="UP000765845"/>
    </source>
</evidence>